<dbReference type="RefSeq" id="WP_280321426.1">
    <property type="nucleotide sequence ID" value="NZ_CP118605.1"/>
</dbReference>
<evidence type="ECO:0008006" key="3">
    <source>
        <dbReference type="Google" id="ProtNLM"/>
    </source>
</evidence>
<organism evidence="1 2">
    <name type="scientific">Microbulbifer bruguierae</name>
    <dbReference type="NCBI Taxonomy" id="3029061"/>
    <lineage>
        <taxon>Bacteria</taxon>
        <taxon>Pseudomonadati</taxon>
        <taxon>Pseudomonadota</taxon>
        <taxon>Gammaproteobacteria</taxon>
        <taxon>Cellvibrionales</taxon>
        <taxon>Microbulbiferaceae</taxon>
        <taxon>Microbulbifer</taxon>
    </lineage>
</organism>
<evidence type="ECO:0000313" key="1">
    <source>
        <dbReference type="EMBL" id="WGL17550.1"/>
    </source>
</evidence>
<dbReference type="EMBL" id="CP118605">
    <property type="protein sequence ID" value="WGL17550.1"/>
    <property type="molecule type" value="Genomic_DNA"/>
</dbReference>
<gene>
    <name evidence="1" type="ORF">PVT68_04475</name>
</gene>
<sequence length="77" mass="8333">MKSKIRELQEHELSSVSGGNAWVVAKETAKAIWGAIAVEGAKQGVNQIGQQTQSGYHNGFYGTYGSYGLRTHYGSGW</sequence>
<name>A0ABY8NF43_9GAMM</name>
<reference evidence="1 2" key="1">
    <citation type="submission" date="2023-02" db="EMBL/GenBank/DDBJ databases">
        <title>Description and genomic characterization of Microbulbifer bruguierae sp. nov., isolated from the sediment of mangrove plant Bruguiera sexangula.</title>
        <authorList>
            <person name="Long M."/>
        </authorList>
    </citation>
    <scope>NUCLEOTIDE SEQUENCE [LARGE SCALE GENOMIC DNA]</scope>
    <source>
        <strain evidence="1 2">H12</strain>
    </source>
</reference>
<protein>
    <recommendedName>
        <fullName evidence="3">Bacteriocin</fullName>
    </recommendedName>
</protein>
<dbReference type="Proteomes" id="UP001236500">
    <property type="component" value="Chromosome"/>
</dbReference>
<keyword evidence="2" id="KW-1185">Reference proteome</keyword>
<proteinExistence type="predicted"/>
<evidence type="ECO:0000313" key="2">
    <source>
        <dbReference type="Proteomes" id="UP001236500"/>
    </source>
</evidence>
<accession>A0ABY8NF43</accession>